<keyword evidence="1" id="KW-1003">Cell membrane</keyword>
<evidence type="ECO:0000256" key="2">
    <source>
        <dbReference type="ARBA" id="ARBA00022692"/>
    </source>
</evidence>
<dbReference type="PANTHER" id="PTHR22550:SF5">
    <property type="entry name" value="LEUCINE ZIPPER PROTEIN 4"/>
    <property type="match status" value="1"/>
</dbReference>
<evidence type="ECO:0000256" key="1">
    <source>
        <dbReference type="ARBA" id="ARBA00022475"/>
    </source>
</evidence>
<dbReference type="AlphaFoldDB" id="A0A0S2IX01"/>
<reference evidence="7 8" key="1">
    <citation type="journal article" date="2015" name="PLoS Negl. Trop. Dis.">
        <title>Distribution of Plasmids in Distinct Leptospira Pathogenic Species.</title>
        <authorList>
            <person name="Wang Y."/>
            <person name="Zhuang X."/>
            <person name="Zhong Y."/>
            <person name="Zhang C."/>
            <person name="Zhang Y."/>
            <person name="Zeng L."/>
            <person name="Zhu Y."/>
            <person name="He P."/>
            <person name="Dong K."/>
            <person name="Pal U."/>
            <person name="Guo X."/>
            <person name="Qin J."/>
        </authorList>
    </citation>
    <scope>NUCLEOTIDE SEQUENCE [LARGE SCALE GENOMIC DNA]</scope>
    <source>
        <strain evidence="7 8">56604</strain>
    </source>
</reference>
<keyword evidence="4 5" id="KW-0472">Membrane</keyword>
<name>A0A0S2IX01_LEPBO</name>
<evidence type="ECO:0000256" key="4">
    <source>
        <dbReference type="ARBA" id="ARBA00023136"/>
    </source>
</evidence>
<accession>A0A0S2IX01</accession>
<organism evidence="7">
    <name type="scientific">Leptospira borgpetersenii serovar Ballum</name>
    <dbReference type="NCBI Taxonomy" id="280505"/>
    <lineage>
        <taxon>Bacteria</taxon>
        <taxon>Pseudomonadati</taxon>
        <taxon>Spirochaetota</taxon>
        <taxon>Spirochaetia</taxon>
        <taxon>Leptospirales</taxon>
        <taxon>Leptospiraceae</taxon>
        <taxon>Leptospira</taxon>
    </lineage>
</organism>
<keyword evidence="3 5" id="KW-1133">Transmembrane helix</keyword>
<dbReference type="PANTHER" id="PTHR22550">
    <property type="entry name" value="SPORE GERMINATION PROTEIN"/>
    <property type="match status" value="1"/>
</dbReference>
<evidence type="ECO:0000256" key="3">
    <source>
        <dbReference type="ARBA" id="ARBA00022989"/>
    </source>
</evidence>
<dbReference type="PATRIC" id="fig|280505.15.peg.3960"/>
<dbReference type="Gene3D" id="3.40.50.410">
    <property type="entry name" value="von Willebrand factor, type A domain"/>
    <property type="match status" value="1"/>
</dbReference>
<dbReference type="InterPro" id="IPR002035">
    <property type="entry name" value="VWF_A"/>
</dbReference>
<dbReference type="SUPFAM" id="SSF53300">
    <property type="entry name" value="vWA-like"/>
    <property type="match status" value="1"/>
</dbReference>
<dbReference type="NCBIfam" id="NF047506">
    <property type="entry name" value="VWA_BatB_Lepto"/>
    <property type="match status" value="1"/>
</dbReference>
<feature type="domain" description="VWFA" evidence="6">
    <location>
        <begin position="92"/>
        <end position="295"/>
    </location>
</feature>
<proteinExistence type="predicted"/>
<evidence type="ECO:0000313" key="7">
    <source>
        <dbReference type="EMBL" id="ALO28214.1"/>
    </source>
</evidence>
<sequence>MNYEFSAYLKSLFFTLIFVWIIYSIFRIFLIYKIKKWRVSYPGLERTSSFPDTRFVFVRILLIFATLVCFFFSGLKTETRDEKKEESFKGVDILFLVDVSLSMQAIDSPPNRLARFKEVLLRMLPALSGNRFGMIVFAGSPFLYCPMTSDVSAFSDYVRGLDVDMVGDRGTDLDGAFSKADALLGSEKVFRNRILILVTDGEDQNDPDPVSFPASFQVWAAGTEAGGPIVYNDENSGLKGFLLKDGTLTPDLSSPGIIHSKMNQTFLRKLADKNGGIFYSLDSDPPDVTSFQRKILSLEENLYSRSKNLERAEVPVNFCLWRFFFCYWIGFLWNFSCFLNGNRKLEYETDSYIRIFNDSDLFSFCRLFARDRIGSGRKSDCRRAGILQSGGISRLFEDVSGSGVLFPGGFQVGIQSWCGGIQIG</sequence>
<feature type="transmembrane region" description="Helical" evidence="5">
    <location>
        <begin position="55"/>
        <end position="75"/>
    </location>
</feature>
<evidence type="ECO:0000256" key="5">
    <source>
        <dbReference type="SAM" id="Phobius"/>
    </source>
</evidence>
<gene>
    <name evidence="7" type="ORF">LBBP_04070</name>
</gene>
<dbReference type="EMBL" id="CP012030">
    <property type="protein sequence ID" value="ALO28214.1"/>
    <property type="molecule type" value="Genomic_DNA"/>
</dbReference>
<dbReference type="SMART" id="SM00327">
    <property type="entry name" value="VWA"/>
    <property type="match status" value="1"/>
</dbReference>
<keyword evidence="2 5" id="KW-0812">Transmembrane</keyword>
<dbReference type="PROSITE" id="PS50234">
    <property type="entry name" value="VWFA"/>
    <property type="match status" value="1"/>
</dbReference>
<dbReference type="InterPro" id="IPR050768">
    <property type="entry name" value="UPF0353/GerABKA_families"/>
</dbReference>
<feature type="transmembrane region" description="Helical" evidence="5">
    <location>
        <begin position="12"/>
        <end position="34"/>
    </location>
</feature>
<evidence type="ECO:0000313" key="8">
    <source>
        <dbReference type="Proteomes" id="UP000058857"/>
    </source>
</evidence>
<evidence type="ECO:0000259" key="6">
    <source>
        <dbReference type="PROSITE" id="PS50234"/>
    </source>
</evidence>
<dbReference type="Pfam" id="PF13519">
    <property type="entry name" value="VWA_2"/>
    <property type="match status" value="1"/>
</dbReference>
<protein>
    <submittedName>
        <fullName evidence="7">von Willebrand factor type A domain protein</fullName>
    </submittedName>
</protein>
<dbReference type="Proteomes" id="UP000058857">
    <property type="component" value="Chromosome 2"/>
</dbReference>
<dbReference type="InterPro" id="IPR036465">
    <property type="entry name" value="vWFA_dom_sf"/>
</dbReference>
<feature type="transmembrane region" description="Helical" evidence="5">
    <location>
        <begin position="320"/>
        <end position="339"/>
    </location>
</feature>